<sequence>MEQVRVHLDAHSGRENSVSDVQSVRVQGRFTADELDEFRSVRGSSVHAGHLTEETAPS</sequence>
<proteinExistence type="predicted"/>
<evidence type="ECO:0000313" key="2">
    <source>
        <dbReference type="EMBL" id="QUX27001.1"/>
    </source>
</evidence>
<dbReference type="EMBL" id="CP074132">
    <property type="protein sequence ID" value="QUX27001.1"/>
    <property type="molecule type" value="Genomic_DNA"/>
</dbReference>
<evidence type="ECO:0000256" key="1">
    <source>
        <dbReference type="SAM" id="MobiDB-lite"/>
    </source>
</evidence>
<accession>A0ABX8BXY8</accession>
<evidence type="ECO:0000313" key="3">
    <source>
        <dbReference type="Proteomes" id="UP000678016"/>
    </source>
</evidence>
<dbReference type="Proteomes" id="UP000678016">
    <property type="component" value="Chromosome"/>
</dbReference>
<gene>
    <name evidence="2" type="ORF">KGD83_16750</name>
</gene>
<protein>
    <submittedName>
        <fullName evidence="2">Uncharacterized protein</fullName>
    </submittedName>
</protein>
<feature type="region of interest" description="Disordered" evidence="1">
    <location>
        <begin position="1"/>
        <end position="20"/>
    </location>
</feature>
<name>A0ABX8BXY8_9ACTN</name>
<reference evidence="3" key="1">
    <citation type="submission" date="2021-05" db="EMBL/GenBank/DDBJ databases">
        <title>Direct Submission.</title>
        <authorList>
            <person name="Li K."/>
            <person name="Gao J."/>
        </authorList>
    </citation>
    <scope>NUCLEOTIDE SEQUENCE [LARGE SCALE GENOMIC DNA]</scope>
    <source>
        <strain evidence="3">HDS12</strain>
    </source>
</reference>
<feature type="compositionally biased region" description="Basic and acidic residues" evidence="1">
    <location>
        <begin position="1"/>
        <end position="14"/>
    </location>
</feature>
<keyword evidence="3" id="KW-1185">Reference proteome</keyword>
<dbReference type="RefSeq" id="WP_212640088.1">
    <property type="nucleotide sequence ID" value="NZ_CP074132.1"/>
</dbReference>
<organism evidence="2 3">
    <name type="scientific">Nocardiopsis akebiae</name>
    <dbReference type="NCBI Taxonomy" id="2831968"/>
    <lineage>
        <taxon>Bacteria</taxon>
        <taxon>Bacillati</taxon>
        <taxon>Actinomycetota</taxon>
        <taxon>Actinomycetes</taxon>
        <taxon>Streptosporangiales</taxon>
        <taxon>Nocardiopsidaceae</taxon>
        <taxon>Nocardiopsis</taxon>
    </lineage>
</organism>